<protein>
    <submittedName>
        <fullName evidence="2">Uncharacterized protein</fullName>
    </submittedName>
</protein>
<feature type="compositionally biased region" description="Pro residues" evidence="1">
    <location>
        <begin position="355"/>
        <end position="377"/>
    </location>
</feature>
<proteinExistence type="predicted"/>
<reference evidence="2" key="1">
    <citation type="journal article" date="2020" name="Stud. Mycol.">
        <title>101 Dothideomycetes genomes: a test case for predicting lifestyles and emergence of pathogens.</title>
        <authorList>
            <person name="Haridas S."/>
            <person name="Albert R."/>
            <person name="Binder M."/>
            <person name="Bloem J."/>
            <person name="Labutti K."/>
            <person name="Salamov A."/>
            <person name="Andreopoulos B."/>
            <person name="Baker S."/>
            <person name="Barry K."/>
            <person name="Bills G."/>
            <person name="Bluhm B."/>
            <person name="Cannon C."/>
            <person name="Castanera R."/>
            <person name="Culley D."/>
            <person name="Daum C."/>
            <person name="Ezra D."/>
            <person name="Gonzalez J."/>
            <person name="Henrissat B."/>
            <person name="Kuo A."/>
            <person name="Liang C."/>
            <person name="Lipzen A."/>
            <person name="Lutzoni F."/>
            <person name="Magnuson J."/>
            <person name="Mondo S."/>
            <person name="Nolan M."/>
            <person name="Ohm R."/>
            <person name="Pangilinan J."/>
            <person name="Park H.-J."/>
            <person name="Ramirez L."/>
            <person name="Alfaro M."/>
            <person name="Sun H."/>
            <person name="Tritt A."/>
            <person name="Yoshinaga Y."/>
            <person name="Zwiers L.-H."/>
            <person name="Turgeon B."/>
            <person name="Goodwin S."/>
            <person name="Spatafora J."/>
            <person name="Crous P."/>
            <person name="Grigoriev I."/>
        </authorList>
    </citation>
    <scope>NUCLEOTIDE SEQUENCE</scope>
    <source>
        <strain evidence="2">CBS 175.79</strain>
    </source>
</reference>
<sequence length="526" mass="57833">MFLFQATHRIINTCLLNSPLPQAPSPTTPQEPSPIIPQSPSPTTPQAPSPTTPKAPRRRTTPPSPTAQKLGKQLTRTLAEQKQQHPGVEPHWRPTLYTILGAEHAQQAAVNRRLAPASFREYLAQDSAKHGVRLHSEQLEGKPAGRRLGRAIGHAKVWRREELKRDGRALLHGQSGLRVVEAAVEEGEEAVEMIMVAKCKTKSGKKKVVMNCQIRNSLGEEYIESSTRQKQPCRCGVDLEAIKNEHNRVQHINFCWTRFAKESDARKLSKKTRRKFELGDMTKARHDRTSNDDYILFAIIEGEYDPDSVEAPRRAESAPSVQPAPSRPVAPDPLTEEEEGKRDQAPEGPPSTLSQPPPVESAPPVEASPPSPPPPESSPSAPSEVPPGSLCPHCQTDLQALRAESREIHALLCPLNSLPLCCPGCGVALRQDDSAAARHVVHCVRQGKRARGVEAAGRVKRTKVVVGEVRHFGMRHGGILMPGEGLPRRAPLERRSQVNGKGRPLINYDRLLRWVSTEGDGSEGVK</sequence>
<feature type="compositionally biased region" description="Low complexity" evidence="1">
    <location>
        <begin position="378"/>
        <end position="387"/>
    </location>
</feature>
<dbReference type="EMBL" id="ML978077">
    <property type="protein sequence ID" value="KAF2010090.1"/>
    <property type="molecule type" value="Genomic_DNA"/>
</dbReference>
<evidence type="ECO:0000313" key="2">
    <source>
        <dbReference type="EMBL" id="KAF2010090.1"/>
    </source>
</evidence>
<feature type="region of interest" description="Disordered" evidence="1">
    <location>
        <begin position="21"/>
        <end position="91"/>
    </location>
</feature>
<dbReference type="AlphaFoldDB" id="A0A6A5XB05"/>
<organism evidence="2 3">
    <name type="scientific">Aaosphaeria arxii CBS 175.79</name>
    <dbReference type="NCBI Taxonomy" id="1450172"/>
    <lineage>
        <taxon>Eukaryota</taxon>
        <taxon>Fungi</taxon>
        <taxon>Dikarya</taxon>
        <taxon>Ascomycota</taxon>
        <taxon>Pezizomycotina</taxon>
        <taxon>Dothideomycetes</taxon>
        <taxon>Pleosporomycetidae</taxon>
        <taxon>Pleosporales</taxon>
        <taxon>Pleosporales incertae sedis</taxon>
        <taxon>Aaosphaeria</taxon>
    </lineage>
</organism>
<name>A0A6A5XB05_9PLEO</name>
<evidence type="ECO:0000313" key="3">
    <source>
        <dbReference type="Proteomes" id="UP000799778"/>
    </source>
</evidence>
<feature type="compositionally biased region" description="Pro residues" evidence="1">
    <location>
        <begin position="21"/>
        <end position="53"/>
    </location>
</feature>
<keyword evidence="3" id="KW-1185">Reference proteome</keyword>
<gene>
    <name evidence="2" type="ORF">BU24DRAFT_473267</name>
</gene>
<dbReference type="Proteomes" id="UP000799778">
    <property type="component" value="Unassembled WGS sequence"/>
</dbReference>
<dbReference type="RefSeq" id="XP_033378429.1">
    <property type="nucleotide sequence ID" value="XM_033532770.1"/>
</dbReference>
<accession>A0A6A5XB05</accession>
<evidence type="ECO:0000256" key="1">
    <source>
        <dbReference type="SAM" id="MobiDB-lite"/>
    </source>
</evidence>
<dbReference type="GeneID" id="54290167"/>
<feature type="region of interest" description="Disordered" evidence="1">
    <location>
        <begin position="308"/>
        <end position="391"/>
    </location>
</feature>